<dbReference type="eggNOG" id="ENOG50331ID">
    <property type="taxonomic scope" value="Bacteria"/>
</dbReference>
<dbReference type="OrthoDB" id="7630456at2"/>
<proteinExistence type="predicted"/>
<accession>K2NQ12</accession>
<organism evidence="1 2">
    <name type="scientific">Nitratireductor indicus C115</name>
    <dbReference type="NCBI Taxonomy" id="1231190"/>
    <lineage>
        <taxon>Bacteria</taxon>
        <taxon>Pseudomonadati</taxon>
        <taxon>Pseudomonadota</taxon>
        <taxon>Alphaproteobacteria</taxon>
        <taxon>Hyphomicrobiales</taxon>
        <taxon>Phyllobacteriaceae</taxon>
        <taxon>Nitratireductor</taxon>
    </lineage>
</organism>
<gene>
    <name evidence="1" type="ORF">NA8A_23292</name>
</gene>
<dbReference type="AlphaFoldDB" id="K2NQ12"/>
<dbReference type="InterPro" id="IPR053745">
    <property type="entry name" value="Viral_Tail_Comp_sf"/>
</dbReference>
<evidence type="ECO:0008006" key="3">
    <source>
        <dbReference type="Google" id="ProtNLM"/>
    </source>
</evidence>
<dbReference type="Pfam" id="PF11367">
    <property type="entry name" value="Tail_completion_gp17"/>
    <property type="match status" value="1"/>
</dbReference>
<dbReference type="EMBL" id="AMSI01000032">
    <property type="protein sequence ID" value="EKF39949.1"/>
    <property type="molecule type" value="Genomic_DNA"/>
</dbReference>
<comment type="caution">
    <text evidence="1">The sequence shown here is derived from an EMBL/GenBank/DDBJ whole genome shotgun (WGS) entry which is preliminary data.</text>
</comment>
<dbReference type="InterPro" id="IPR021508">
    <property type="entry name" value="Gp17-like"/>
</dbReference>
<dbReference type="RefSeq" id="WP_009452895.1">
    <property type="nucleotide sequence ID" value="NZ_AMSI01000032.1"/>
</dbReference>
<dbReference type="Proteomes" id="UP000007374">
    <property type="component" value="Unassembled WGS sequence"/>
</dbReference>
<keyword evidence="2" id="KW-1185">Reference proteome</keyword>
<protein>
    <recommendedName>
        <fullName evidence="3">DUF3168 domain-containing protein</fullName>
    </recommendedName>
</protein>
<reference evidence="1 2" key="1">
    <citation type="journal article" date="2012" name="J. Bacteriol.">
        <title>Genome Sequence of Nitratireductor indicus Type Strain C115.</title>
        <authorList>
            <person name="Lai Q."/>
            <person name="Li G."/>
            <person name="Yu Z."/>
            <person name="Shao Z."/>
        </authorList>
    </citation>
    <scope>NUCLEOTIDE SEQUENCE [LARGE SCALE GENOMIC DNA]</scope>
    <source>
        <strain evidence="1 2">C115</strain>
    </source>
</reference>
<evidence type="ECO:0000313" key="1">
    <source>
        <dbReference type="EMBL" id="EKF39949.1"/>
    </source>
</evidence>
<name>K2NQ12_9HYPH</name>
<sequence length="134" mass="14391">MTASNALQKLVYERLIADAGVAAVVGQRVFDNVPAGAVFPYITFGPSDVFSTDAACIVGRTETLQLDCWSRLAGKLQEVKTIADAVKTALHGFDGVMTENALVAMRVISIRYFRDPDNITAHGVVTVEAMVEEA</sequence>
<dbReference type="STRING" id="721133.SAMN05216176_11777"/>
<dbReference type="PATRIC" id="fig|1231190.3.peg.4798"/>
<dbReference type="Gene3D" id="3.30.2000.30">
    <property type="match status" value="1"/>
</dbReference>
<evidence type="ECO:0000313" key="2">
    <source>
        <dbReference type="Proteomes" id="UP000007374"/>
    </source>
</evidence>